<dbReference type="InterPro" id="IPR052027">
    <property type="entry name" value="PspC"/>
</dbReference>
<evidence type="ECO:0000256" key="4">
    <source>
        <dbReference type="ARBA" id="ARBA00022989"/>
    </source>
</evidence>
<dbReference type="GO" id="GO:0005886">
    <property type="term" value="C:plasma membrane"/>
    <property type="evidence" value="ECO:0007669"/>
    <property type="project" value="UniProtKB-SubCell"/>
</dbReference>
<name>A0A929QS39_ABIDE</name>
<dbReference type="AlphaFoldDB" id="A0A929QS39"/>
<gene>
    <name evidence="8" type="ORF">HXK00_01610</name>
</gene>
<reference evidence="8" key="1">
    <citation type="submission" date="2020-04" db="EMBL/GenBank/DDBJ databases">
        <title>Deep metagenomics examines the oral microbiome during advanced dental caries in children, revealing novel taxa and co-occurrences with host molecules.</title>
        <authorList>
            <person name="Baker J.L."/>
            <person name="Morton J.T."/>
            <person name="Dinis M."/>
            <person name="Alvarez R."/>
            <person name="Tran N.C."/>
            <person name="Knight R."/>
            <person name="Edlund A."/>
        </authorList>
    </citation>
    <scope>NUCLEOTIDE SEQUENCE</scope>
    <source>
        <strain evidence="8">JCVI_23_bin.16</strain>
    </source>
</reference>
<feature type="transmembrane region" description="Helical" evidence="6">
    <location>
        <begin position="33"/>
        <end position="57"/>
    </location>
</feature>
<evidence type="ECO:0000256" key="6">
    <source>
        <dbReference type="SAM" id="Phobius"/>
    </source>
</evidence>
<protein>
    <submittedName>
        <fullName evidence="8">PspC domain-containing protein</fullName>
    </submittedName>
</protein>
<dbReference type="PANTHER" id="PTHR33885">
    <property type="entry name" value="PHAGE SHOCK PROTEIN C"/>
    <property type="match status" value="1"/>
</dbReference>
<dbReference type="InterPro" id="IPR007168">
    <property type="entry name" value="Phageshock_PspC_N"/>
</dbReference>
<sequence length="60" mass="6495">MMKRLTRNSREGMFLGVCAGIADYFGIDPTLVRVVWVISGLLGGVGLFGYLIAAFIMPEA</sequence>
<keyword evidence="4 6" id="KW-1133">Transmembrane helix</keyword>
<proteinExistence type="predicted"/>
<evidence type="ECO:0000256" key="2">
    <source>
        <dbReference type="ARBA" id="ARBA00022475"/>
    </source>
</evidence>
<evidence type="ECO:0000256" key="5">
    <source>
        <dbReference type="ARBA" id="ARBA00023136"/>
    </source>
</evidence>
<keyword evidence="5 6" id="KW-0472">Membrane</keyword>
<dbReference type="EMBL" id="JABZFV010000013">
    <property type="protein sequence ID" value="MBF0934323.1"/>
    <property type="molecule type" value="Genomic_DNA"/>
</dbReference>
<dbReference type="Proteomes" id="UP000757900">
    <property type="component" value="Unassembled WGS sequence"/>
</dbReference>
<dbReference type="PANTHER" id="PTHR33885:SF3">
    <property type="entry name" value="PHAGE SHOCK PROTEIN C"/>
    <property type="match status" value="1"/>
</dbReference>
<evidence type="ECO:0000256" key="1">
    <source>
        <dbReference type="ARBA" id="ARBA00004162"/>
    </source>
</evidence>
<keyword evidence="3 6" id="KW-0812">Transmembrane</keyword>
<feature type="domain" description="Phage shock protein PspC N-terminal" evidence="7">
    <location>
        <begin position="3"/>
        <end position="60"/>
    </location>
</feature>
<comment type="caution">
    <text evidence="8">The sequence shown here is derived from an EMBL/GenBank/DDBJ whole genome shotgun (WGS) entry which is preliminary data.</text>
</comment>
<evidence type="ECO:0000256" key="3">
    <source>
        <dbReference type="ARBA" id="ARBA00022692"/>
    </source>
</evidence>
<dbReference type="Pfam" id="PF04024">
    <property type="entry name" value="PspC"/>
    <property type="match status" value="1"/>
</dbReference>
<dbReference type="RefSeq" id="WP_035364062.1">
    <property type="nucleotide sequence ID" value="NZ_CALGLG010000010.1"/>
</dbReference>
<evidence type="ECO:0000313" key="8">
    <source>
        <dbReference type="EMBL" id="MBF0934323.1"/>
    </source>
</evidence>
<keyword evidence="2" id="KW-1003">Cell membrane</keyword>
<evidence type="ECO:0000313" key="9">
    <source>
        <dbReference type="Proteomes" id="UP000757900"/>
    </source>
</evidence>
<evidence type="ECO:0000259" key="7">
    <source>
        <dbReference type="Pfam" id="PF04024"/>
    </source>
</evidence>
<comment type="subcellular location">
    <subcellularLocation>
        <location evidence="1">Cell membrane</location>
        <topology evidence="1">Single-pass membrane protein</topology>
    </subcellularLocation>
</comment>
<accession>A0A929QS39</accession>
<organism evidence="8 9">
    <name type="scientific">Abiotrophia defectiva</name>
    <name type="common">Streptococcus defectivus</name>
    <dbReference type="NCBI Taxonomy" id="46125"/>
    <lineage>
        <taxon>Bacteria</taxon>
        <taxon>Bacillati</taxon>
        <taxon>Bacillota</taxon>
        <taxon>Bacilli</taxon>
        <taxon>Lactobacillales</taxon>
        <taxon>Aerococcaceae</taxon>
        <taxon>Abiotrophia</taxon>
    </lineage>
</organism>